<gene>
    <name evidence="1" type="ORF">FH965_19400</name>
</gene>
<organism evidence="1 2">
    <name type="scientific">Streptomyces spectabilis</name>
    <dbReference type="NCBI Taxonomy" id="68270"/>
    <lineage>
        <taxon>Bacteria</taxon>
        <taxon>Bacillati</taxon>
        <taxon>Actinomycetota</taxon>
        <taxon>Actinomycetes</taxon>
        <taxon>Kitasatosporales</taxon>
        <taxon>Streptomycetaceae</taxon>
        <taxon>Streptomyces</taxon>
    </lineage>
</organism>
<protein>
    <recommendedName>
        <fullName evidence="3">Holliday junction resolvase</fullName>
    </recommendedName>
</protein>
<sequence>MANPNKQKGTAWESSIRDYLNSFLGLVDEHGAFLDPFDSGNVRRAAQEGARDVGDIHCVPFVLEAKNTASPAVPTWIRQAEIEAVHAGFPFGVVVQKVRGSSVAMGRVHVSVRTWTRIRLAHQMPTDEFAALYGWSVSLRGRDTSRWYLTTTLRDFAHLVDDYRRNVSVAGVSRAVR</sequence>
<evidence type="ECO:0008006" key="3">
    <source>
        <dbReference type="Google" id="ProtNLM"/>
    </source>
</evidence>
<dbReference type="Proteomes" id="UP000316806">
    <property type="component" value="Chromosome"/>
</dbReference>
<accession>A0A516R9X5</accession>
<proteinExistence type="predicted"/>
<evidence type="ECO:0000313" key="1">
    <source>
        <dbReference type="EMBL" id="QDQ12455.1"/>
    </source>
</evidence>
<dbReference type="EMBL" id="CP040916">
    <property type="protein sequence ID" value="QDQ12455.1"/>
    <property type="molecule type" value="Genomic_DNA"/>
</dbReference>
<name>A0A516R9X5_STRST</name>
<evidence type="ECO:0000313" key="2">
    <source>
        <dbReference type="Proteomes" id="UP000316806"/>
    </source>
</evidence>
<reference evidence="1 2" key="1">
    <citation type="journal article" date="2019" name="J. Ind. Microbiol. Biotechnol.">
        <title>The complete genomic sequence of Streptomyces spectabilis NRRL-2792 and identification of secondary metabolite biosynthetic gene clusters.</title>
        <authorList>
            <person name="Sinha A."/>
            <person name="Phillips-Salemka S."/>
            <person name="Niraula T.A."/>
            <person name="Short K.A."/>
            <person name="Niraula N.P."/>
        </authorList>
    </citation>
    <scope>NUCLEOTIDE SEQUENCE [LARGE SCALE GENOMIC DNA]</scope>
    <source>
        <strain evidence="1 2">NRRL 2792</strain>
    </source>
</reference>
<dbReference type="RefSeq" id="WP_144004307.1">
    <property type="nucleotide sequence ID" value="NZ_CP040916.1"/>
</dbReference>
<dbReference type="AlphaFoldDB" id="A0A516R9X5"/>